<feature type="domain" description="VOC" evidence="1">
    <location>
        <begin position="1"/>
        <end position="106"/>
    </location>
</feature>
<dbReference type="Pfam" id="PF00903">
    <property type="entry name" value="Glyoxalase"/>
    <property type="match status" value="1"/>
</dbReference>
<reference evidence="3" key="1">
    <citation type="journal article" date="2019" name="Int. J. Syst. Evol. Microbiol.">
        <title>The Global Catalogue of Microorganisms (GCM) 10K type strain sequencing project: providing services to taxonomists for standard genome sequencing and annotation.</title>
        <authorList>
            <consortium name="The Broad Institute Genomics Platform"/>
            <consortium name="The Broad Institute Genome Sequencing Center for Infectious Disease"/>
            <person name="Wu L."/>
            <person name="Ma J."/>
        </authorList>
    </citation>
    <scope>NUCLEOTIDE SEQUENCE [LARGE SCALE GENOMIC DNA]</scope>
    <source>
        <strain evidence="3">JCM 18542</strain>
    </source>
</reference>
<accession>A0ABP9CZL2</accession>
<protein>
    <submittedName>
        <fullName evidence="2">Glyoxalase/bleomycin resistance/extradiol dioxygenase family protein</fullName>
    </submittedName>
</protein>
<evidence type="ECO:0000259" key="1">
    <source>
        <dbReference type="PROSITE" id="PS51819"/>
    </source>
</evidence>
<dbReference type="InterPro" id="IPR052164">
    <property type="entry name" value="Anthracycline_SecMetBiosynth"/>
</dbReference>
<keyword evidence="2" id="KW-0223">Dioxygenase</keyword>
<proteinExistence type="predicted"/>
<dbReference type="Proteomes" id="UP001500839">
    <property type="component" value="Unassembled WGS sequence"/>
</dbReference>
<dbReference type="Gene3D" id="3.10.180.10">
    <property type="entry name" value="2,3-Dihydroxybiphenyl 1,2-Dioxygenase, domain 1"/>
    <property type="match status" value="1"/>
</dbReference>
<dbReference type="SUPFAM" id="SSF54593">
    <property type="entry name" value="Glyoxalase/Bleomycin resistance protein/Dihydroxybiphenyl dioxygenase"/>
    <property type="match status" value="1"/>
</dbReference>
<dbReference type="PANTHER" id="PTHR33993:SF1">
    <property type="entry name" value="GLYOXALASE FAMILY PROTEIN"/>
    <property type="match status" value="1"/>
</dbReference>
<evidence type="ECO:0000313" key="3">
    <source>
        <dbReference type="Proteomes" id="UP001500839"/>
    </source>
</evidence>
<organism evidence="2 3">
    <name type="scientific">Tomitella cavernea</name>
    <dbReference type="NCBI Taxonomy" id="1387982"/>
    <lineage>
        <taxon>Bacteria</taxon>
        <taxon>Bacillati</taxon>
        <taxon>Actinomycetota</taxon>
        <taxon>Actinomycetes</taxon>
        <taxon>Mycobacteriales</taxon>
        <taxon>Tomitella</taxon>
    </lineage>
</organism>
<keyword evidence="3" id="KW-1185">Reference proteome</keyword>
<comment type="caution">
    <text evidence="2">The sequence shown here is derived from an EMBL/GenBank/DDBJ whole genome shotgun (WGS) entry which is preliminary data.</text>
</comment>
<sequence length="108" mass="11676">MVEFPTSTASGSARIFEEAFGWQHSEYGPEYTDVQLDGEQSLGFQQDAAEAPSGPLTIIEVDDLDATRRSVEAAGGVVTTAPFDFPGGTRFHFREPGGNVLAAWVRRP</sequence>
<dbReference type="GO" id="GO:0051213">
    <property type="term" value="F:dioxygenase activity"/>
    <property type="evidence" value="ECO:0007669"/>
    <property type="project" value="UniProtKB-KW"/>
</dbReference>
<evidence type="ECO:0000313" key="2">
    <source>
        <dbReference type="EMBL" id="GAA4820486.1"/>
    </source>
</evidence>
<dbReference type="InterPro" id="IPR004360">
    <property type="entry name" value="Glyas_Fos-R_dOase_dom"/>
</dbReference>
<keyword evidence="2" id="KW-0560">Oxidoreductase</keyword>
<dbReference type="InterPro" id="IPR029068">
    <property type="entry name" value="Glyas_Bleomycin-R_OHBP_Dase"/>
</dbReference>
<name>A0ABP9CZL2_9ACTN</name>
<dbReference type="PROSITE" id="PS51819">
    <property type="entry name" value="VOC"/>
    <property type="match status" value="1"/>
</dbReference>
<dbReference type="PANTHER" id="PTHR33993">
    <property type="entry name" value="GLYOXALASE-RELATED"/>
    <property type="match status" value="1"/>
</dbReference>
<gene>
    <name evidence="2" type="ORF">GCM10023353_30490</name>
</gene>
<dbReference type="EMBL" id="BAABKQ010000001">
    <property type="protein sequence ID" value="GAA4820486.1"/>
    <property type="molecule type" value="Genomic_DNA"/>
</dbReference>
<dbReference type="InterPro" id="IPR037523">
    <property type="entry name" value="VOC_core"/>
</dbReference>